<reference evidence="2 3" key="1">
    <citation type="journal article" date="2010" name="Nature">
        <title>The Ectocarpus genome and the independent evolution of multicellularity in brown algae.</title>
        <authorList>
            <person name="Cock J.M."/>
            <person name="Sterck L."/>
            <person name="Rouze P."/>
            <person name="Scornet D."/>
            <person name="Allen A.E."/>
            <person name="Amoutzias G."/>
            <person name="Anthouard V."/>
            <person name="Artiguenave F."/>
            <person name="Aury J.M."/>
            <person name="Badger J.H."/>
            <person name="Beszteri B."/>
            <person name="Billiau K."/>
            <person name="Bonnet E."/>
            <person name="Bothwell J.H."/>
            <person name="Bowler C."/>
            <person name="Boyen C."/>
            <person name="Brownlee C."/>
            <person name="Carrano C.J."/>
            <person name="Charrier B."/>
            <person name="Cho G.Y."/>
            <person name="Coelho S.M."/>
            <person name="Collen J."/>
            <person name="Corre E."/>
            <person name="Da Silva C."/>
            <person name="Delage L."/>
            <person name="Delaroque N."/>
            <person name="Dittami S.M."/>
            <person name="Doulbeau S."/>
            <person name="Elias M."/>
            <person name="Farnham G."/>
            <person name="Gachon C.M."/>
            <person name="Gschloessl B."/>
            <person name="Heesch S."/>
            <person name="Jabbari K."/>
            <person name="Jubin C."/>
            <person name="Kawai H."/>
            <person name="Kimura K."/>
            <person name="Kloareg B."/>
            <person name="Kupper F.C."/>
            <person name="Lang D."/>
            <person name="Le Bail A."/>
            <person name="Leblanc C."/>
            <person name="Lerouge P."/>
            <person name="Lohr M."/>
            <person name="Lopez P.J."/>
            <person name="Martens C."/>
            <person name="Maumus F."/>
            <person name="Michel G."/>
            <person name="Miranda-Saavedra D."/>
            <person name="Morales J."/>
            <person name="Moreau H."/>
            <person name="Motomura T."/>
            <person name="Nagasato C."/>
            <person name="Napoli C.A."/>
            <person name="Nelson D.R."/>
            <person name="Nyvall-Collen P."/>
            <person name="Peters A.F."/>
            <person name="Pommier C."/>
            <person name="Potin P."/>
            <person name="Poulain J."/>
            <person name="Quesneville H."/>
            <person name="Read B."/>
            <person name="Rensing S.A."/>
            <person name="Ritter A."/>
            <person name="Rousvoal S."/>
            <person name="Samanta M."/>
            <person name="Samson G."/>
            <person name="Schroeder D.C."/>
            <person name="Segurens B."/>
            <person name="Strittmatter M."/>
            <person name="Tonon T."/>
            <person name="Tregear J.W."/>
            <person name="Valentin K."/>
            <person name="von Dassow P."/>
            <person name="Yamagishi T."/>
            <person name="Van de Peer Y."/>
            <person name="Wincker P."/>
        </authorList>
    </citation>
    <scope>NUCLEOTIDE SEQUENCE [LARGE SCALE GENOMIC DNA]</scope>
    <source>
        <strain evidence="3">Ec32 / CCAP1310/4</strain>
    </source>
</reference>
<dbReference type="Proteomes" id="UP000002630">
    <property type="component" value="Linkage Group LG04"/>
</dbReference>
<dbReference type="AlphaFoldDB" id="D7FX30"/>
<organism evidence="2 3">
    <name type="scientific">Ectocarpus siliculosus</name>
    <name type="common">Brown alga</name>
    <name type="synonym">Conferva siliculosa</name>
    <dbReference type="NCBI Taxonomy" id="2880"/>
    <lineage>
        <taxon>Eukaryota</taxon>
        <taxon>Sar</taxon>
        <taxon>Stramenopiles</taxon>
        <taxon>Ochrophyta</taxon>
        <taxon>PX clade</taxon>
        <taxon>Phaeophyceae</taxon>
        <taxon>Ectocarpales</taxon>
        <taxon>Ectocarpaceae</taxon>
        <taxon>Ectocarpus</taxon>
    </lineage>
</organism>
<dbReference type="InterPro" id="IPR018750">
    <property type="entry name" value="DUF2306_membrane"/>
</dbReference>
<keyword evidence="1" id="KW-0812">Transmembrane</keyword>
<accession>D7FX30</accession>
<dbReference type="Pfam" id="PF10067">
    <property type="entry name" value="DUF2306"/>
    <property type="match status" value="1"/>
</dbReference>
<feature type="transmembrane region" description="Helical" evidence="1">
    <location>
        <begin position="247"/>
        <end position="268"/>
    </location>
</feature>
<dbReference type="OrthoDB" id="541626at2759"/>
<feature type="transmembrane region" description="Helical" evidence="1">
    <location>
        <begin position="138"/>
        <end position="161"/>
    </location>
</feature>
<dbReference type="EMBL" id="FN648509">
    <property type="protein sequence ID" value="CBJ26363.1"/>
    <property type="molecule type" value="Genomic_DNA"/>
</dbReference>
<feature type="transmembrane region" description="Helical" evidence="1">
    <location>
        <begin position="37"/>
        <end position="56"/>
    </location>
</feature>
<proteinExistence type="predicted"/>
<keyword evidence="1" id="KW-1133">Transmembrane helix</keyword>
<keyword evidence="3" id="KW-1185">Reference proteome</keyword>
<evidence type="ECO:0000313" key="2">
    <source>
        <dbReference type="EMBL" id="CBJ26363.1"/>
    </source>
</evidence>
<evidence type="ECO:0000313" key="3">
    <source>
        <dbReference type="Proteomes" id="UP000002630"/>
    </source>
</evidence>
<sequence length="344" mass="37870">MAPQLSAPGPIPASGGGQPAGGRLMLGVLEHRRFSTAMWSMLMLLSFIMVVHNLVFRSWGIGTFPSITRRIEALGEQGTFSRSSPLIDAEGKPSILAYARTPAGRVMHILPAGLWSVIAPLQLSPSFRAKHRTAHRRLGRLFIFMSVSISLGLVPLVLSGAPTTPNWSNGRESLVFAGYFLVTGLLAVHHARNKRFADHRVWMLRHVAMGYSVHMQRLLGHLTWWMFPLLMPGYTDFTNGGKELRANVFISYFFVGLALTVGPMEVWLRHTSPSGKDVARGARTRALHQGLVTYHTLTAHVCAATMAVKTVPSYSSQWPNESSPSDENPTIPRFSLACEYSAVI</sequence>
<feature type="transmembrane region" description="Helical" evidence="1">
    <location>
        <begin position="173"/>
        <end position="191"/>
    </location>
</feature>
<protein>
    <submittedName>
        <fullName evidence="2">Uncharacterized protein</fullName>
    </submittedName>
</protein>
<feature type="transmembrane region" description="Helical" evidence="1">
    <location>
        <begin position="203"/>
        <end position="227"/>
    </location>
</feature>
<dbReference type="EMBL" id="FN649729">
    <property type="protein sequence ID" value="CBJ26363.1"/>
    <property type="molecule type" value="Genomic_DNA"/>
</dbReference>
<keyword evidence="1" id="KW-0472">Membrane</keyword>
<name>D7FX30_ECTSI</name>
<gene>
    <name evidence="2" type="ORF">Esi_0032_0074</name>
</gene>
<dbReference type="InParanoid" id="D7FX30"/>
<evidence type="ECO:0000256" key="1">
    <source>
        <dbReference type="SAM" id="Phobius"/>
    </source>
</evidence>